<dbReference type="RefSeq" id="WP_090660657.1">
    <property type="nucleotide sequence ID" value="NZ_FOXQ01000010.1"/>
</dbReference>
<feature type="signal peptide" evidence="1">
    <location>
        <begin position="1"/>
        <end position="22"/>
    </location>
</feature>
<gene>
    <name evidence="2" type="ORF">SAMN05444277_110129</name>
</gene>
<dbReference type="OrthoDB" id="5292580at2"/>
<dbReference type="EMBL" id="FOXQ01000010">
    <property type="protein sequence ID" value="SFQ38661.1"/>
    <property type="molecule type" value="Genomic_DNA"/>
</dbReference>
<proteinExistence type="predicted"/>
<dbReference type="InterPro" id="IPR025245">
    <property type="entry name" value="DUF4197"/>
</dbReference>
<sequence length="255" mass="27383">MHIKKLLSLFLATLFICSALHAQLLDKVIKSVSKDSSVSNVLDGLSQGNSSLSTEDVVAGLKQALEKGTQNGTSKLSAVNGFLKNAAIKILLPPEAQKAEQVLRSAGLGKLADDAIASMNHAAEDASKSAAPIFVNAIKQMTIQDAWGILKGNDTSATHYLKTKTTDPLTAAFKPVIEKSLQKVNATKYWSDLATAYNKINLFGNNKLDTDLSSYVTGRALNGIFYEIGQQEKDIRDNPAARTTELLKKVFGSSN</sequence>
<name>A0A1I5Y355_9BACT</name>
<evidence type="ECO:0000313" key="2">
    <source>
        <dbReference type="EMBL" id="SFQ38661.1"/>
    </source>
</evidence>
<keyword evidence="1" id="KW-0732">Signal</keyword>
<keyword evidence="3" id="KW-1185">Reference proteome</keyword>
<dbReference type="STRING" id="1465490.SAMN05444277_110129"/>
<accession>A0A1I5Y355</accession>
<reference evidence="2 3" key="1">
    <citation type="submission" date="2016-10" db="EMBL/GenBank/DDBJ databases">
        <authorList>
            <person name="de Groot N.N."/>
        </authorList>
    </citation>
    <scope>NUCLEOTIDE SEQUENCE [LARGE SCALE GENOMIC DNA]</scope>
    <source>
        <strain evidence="2 3">DSM 28286</strain>
    </source>
</reference>
<organism evidence="2 3">
    <name type="scientific">Parafilimonas terrae</name>
    <dbReference type="NCBI Taxonomy" id="1465490"/>
    <lineage>
        <taxon>Bacteria</taxon>
        <taxon>Pseudomonadati</taxon>
        <taxon>Bacteroidota</taxon>
        <taxon>Chitinophagia</taxon>
        <taxon>Chitinophagales</taxon>
        <taxon>Chitinophagaceae</taxon>
        <taxon>Parafilimonas</taxon>
    </lineage>
</organism>
<feature type="chain" id="PRO_5011705376" description="DUF4197 domain-containing protein" evidence="1">
    <location>
        <begin position="23"/>
        <end position="255"/>
    </location>
</feature>
<evidence type="ECO:0008006" key="4">
    <source>
        <dbReference type="Google" id="ProtNLM"/>
    </source>
</evidence>
<evidence type="ECO:0000313" key="3">
    <source>
        <dbReference type="Proteomes" id="UP000199031"/>
    </source>
</evidence>
<protein>
    <recommendedName>
        <fullName evidence="4">DUF4197 domain-containing protein</fullName>
    </recommendedName>
</protein>
<dbReference type="AlphaFoldDB" id="A0A1I5Y355"/>
<dbReference type="Pfam" id="PF13852">
    <property type="entry name" value="DUF4197"/>
    <property type="match status" value="1"/>
</dbReference>
<evidence type="ECO:0000256" key="1">
    <source>
        <dbReference type="SAM" id="SignalP"/>
    </source>
</evidence>
<dbReference type="Proteomes" id="UP000199031">
    <property type="component" value="Unassembled WGS sequence"/>
</dbReference>